<evidence type="ECO:0000256" key="1">
    <source>
        <dbReference type="SAM" id="Phobius"/>
    </source>
</evidence>
<dbReference type="AlphaFoldDB" id="A0A3Q9UZN9"/>
<proteinExistence type="predicted"/>
<dbReference type="KEGG" id="rfs:C1I64_13720"/>
<name>A0A3Q9UZN9_9MICO</name>
<feature type="transmembrane region" description="Helical" evidence="1">
    <location>
        <begin position="6"/>
        <end position="31"/>
    </location>
</feature>
<dbReference type="Proteomes" id="UP000285317">
    <property type="component" value="Chromosome"/>
</dbReference>
<keyword evidence="1" id="KW-0472">Membrane</keyword>
<keyword evidence="1" id="KW-0812">Transmembrane</keyword>
<reference evidence="2 3" key="1">
    <citation type="submission" date="2018-03" db="EMBL/GenBank/DDBJ databases">
        <title>Bacteriophage NCPPB3778 and a type I-E CRISPR drive the evolution of the US Biological Select Agent, Rathayibacter toxicus.</title>
        <authorList>
            <person name="Davis E.W.II."/>
            <person name="Tabima J.F."/>
            <person name="Weisberg A.J."/>
            <person name="Dantas Lopes L."/>
            <person name="Wiseman M.S."/>
            <person name="Wiseman M.S."/>
            <person name="Pupko T."/>
            <person name="Belcher M.S."/>
            <person name="Sechler A.J."/>
            <person name="Tancos M.A."/>
            <person name="Schroeder B.K."/>
            <person name="Murray T.D."/>
            <person name="Luster D.G."/>
            <person name="Schneider W.L."/>
            <person name="Rogers E."/>
            <person name="Andreote F.D."/>
            <person name="Grunwald N.J."/>
            <person name="Putnam M.L."/>
            <person name="Chang J.H."/>
        </authorList>
    </citation>
    <scope>NUCLEOTIDE SEQUENCE [LARGE SCALE GENOMIC DNA]</scope>
    <source>
        <strain evidence="2 3">DSM 15932</strain>
    </source>
</reference>
<keyword evidence="1" id="KW-1133">Transmembrane helix</keyword>
<organism evidence="2 3">
    <name type="scientific">Rathayibacter festucae DSM 15932</name>
    <dbReference type="NCBI Taxonomy" id="1328866"/>
    <lineage>
        <taxon>Bacteria</taxon>
        <taxon>Bacillati</taxon>
        <taxon>Actinomycetota</taxon>
        <taxon>Actinomycetes</taxon>
        <taxon>Micrococcales</taxon>
        <taxon>Microbacteriaceae</taxon>
        <taxon>Rathayibacter</taxon>
    </lineage>
</organism>
<evidence type="ECO:0000313" key="3">
    <source>
        <dbReference type="Proteomes" id="UP000285317"/>
    </source>
</evidence>
<sequence length="60" mass="6663">MFSALNVFGILYIVAAIAVVVIVLVLAVLLCRLAIAARENQLATVRLRELQIERLLLDEE</sequence>
<protein>
    <submittedName>
        <fullName evidence="2">Uncharacterized protein</fullName>
    </submittedName>
</protein>
<dbReference type="RefSeq" id="WP_123446814.1">
    <property type="nucleotide sequence ID" value="NZ_CP028137.1"/>
</dbReference>
<evidence type="ECO:0000313" key="2">
    <source>
        <dbReference type="EMBL" id="AZZ52988.1"/>
    </source>
</evidence>
<dbReference type="EMBL" id="CP028137">
    <property type="protein sequence ID" value="AZZ52988.1"/>
    <property type="molecule type" value="Genomic_DNA"/>
</dbReference>
<gene>
    <name evidence="2" type="ORF">C1I64_13720</name>
</gene>
<accession>A0A3Q9UZN9</accession>